<feature type="region of interest" description="Disordered" evidence="1">
    <location>
        <begin position="1"/>
        <end position="29"/>
    </location>
</feature>
<evidence type="ECO:0000313" key="3">
    <source>
        <dbReference type="EMBL" id="PFG38021.1"/>
    </source>
</evidence>
<dbReference type="Gene3D" id="3.20.20.190">
    <property type="entry name" value="Phosphatidylinositol (PI) phosphodiesterase"/>
    <property type="match status" value="1"/>
</dbReference>
<dbReference type="PANTHER" id="PTHR46211">
    <property type="entry name" value="GLYCEROPHOSPHORYL DIESTER PHOSPHODIESTERASE"/>
    <property type="match status" value="1"/>
</dbReference>
<comment type="caution">
    <text evidence="3">The sequence shown here is derived from an EMBL/GenBank/DDBJ whole genome shotgun (WGS) entry which is preliminary data.</text>
</comment>
<dbReference type="RefSeq" id="WP_170037061.1">
    <property type="nucleotide sequence ID" value="NZ_PDJI01000004.1"/>
</dbReference>
<dbReference type="PANTHER" id="PTHR46211:SF14">
    <property type="entry name" value="GLYCEROPHOSPHODIESTER PHOSPHODIESTERASE"/>
    <property type="match status" value="1"/>
</dbReference>
<evidence type="ECO:0000259" key="2">
    <source>
        <dbReference type="PROSITE" id="PS51704"/>
    </source>
</evidence>
<proteinExistence type="predicted"/>
<dbReference type="InterPro" id="IPR017946">
    <property type="entry name" value="PLC-like_Pdiesterase_TIM-brl"/>
</dbReference>
<dbReference type="GO" id="GO:0006629">
    <property type="term" value="P:lipid metabolic process"/>
    <property type="evidence" value="ECO:0007669"/>
    <property type="project" value="InterPro"/>
</dbReference>
<dbReference type="EMBL" id="PDJI01000004">
    <property type="protein sequence ID" value="PFG38021.1"/>
    <property type="molecule type" value="Genomic_DNA"/>
</dbReference>
<evidence type="ECO:0000256" key="1">
    <source>
        <dbReference type="SAM" id="MobiDB-lite"/>
    </source>
</evidence>
<dbReference type="PROSITE" id="PS51704">
    <property type="entry name" value="GP_PDE"/>
    <property type="match status" value="1"/>
</dbReference>
<dbReference type="GO" id="GO:0008081">
    <property type="term" value="F:phosphoric diester hydrolase activity"/>
    <property type="evidence" value="ECO:0007669"/>
    <property type="project" value="InterPro"/>
</dbReference>
<gene>
    <name evidence="3" type="ORF">ATJ97_0489</name>
</gene>
<accession>A0A2A9EHM1</accession>
<reference evidence="3 4" key="1">
    <citation type="submission" date="2017-10" db="EMBL/GenBank/DDBJ databases">
        <title>Sequencing the genomes of 1000 actinobacteria strains.</title>
        <authorList>
            <person name="Klenk H.-P."/>
        </authorList>
    </citation>
    <scope>NUCLEOTIDE SEQUENCE [LARGE SCALE GENOMIC DNA]</scope>
    <source>
        <strain evidence="3 4">DSM 21838</strain>
    </source>
</reference>
<evidence type="ECO:0000313" key="4">
    <source>
        <dbReference type="Proteomes" id="UP000222106"/>
    </source>
</evidence>
<protein>
    <submittedName>
        <fullName evidence="3">Glycerophosphoryl diester phosphodiesterase</fullName>
    </submittedName>
</protein>
<name>A0A2A9EHM1_9MICO</name>
<keyword evidence="4" id="KW-1185">Reference proteome</keyword>
<dbReference type="InterPro" id="IPR030395">
    <property type="entry name" value="GP_PDE_dom"/>
</dbReference>
<dbReference type="Pfam" id="PF03009">
    <property type="entry name" value="GDPD"/>
    <property type="match status" value="1"/>
</dbReference>
<organism evidence="3 4">
    <name type="scientific">Georgenia soli</name>
    <dbReference type="NCBI Taxonomy" id="638953"/>
    <lineage>
        <taxon>Bacteria</taxon>
        <taxon>Bacillati</taxon>
        <taxon>Actinomycetota</taxon>
        <taxon>Actinomycetes</taxon>
        <taxon>Micrococcales</taxon>
        <taxon>Bogoriellaceae</taxon>
        <taxon>Georgenia</taxon>
    </lineage>
</organism>
<sequence length="327" mass="33935">MDAPQTSARAGTPGPVPGPGTPGPWREGVVDLGGHRGARGLVVENTVPSFLRAVALGAGTLELDVQLTADGALVVWHDPVVGADRAVDIGPAVPSDPAFPYAGTAVVDLAFGQLACLDVGRRTLPRFPGQQARPGTRVPLLAEVLHAVREVDPDVWFLVEVKCDPTRPELSSAPADLVAAVAEVVEAAGAGDRVLLESFDWRVLEHARRTAPHLPLVALADDRTFSPGSPWTGTVRFEDHDGDLVSAALALGAVAVAPAYAAPSGATSADPGFRLVTDGAFVERAHAAGLAVVPWTVNAEEDLALVIAAGVDCLITDYPDRAARLLR</sequence>
<feature type="domain" description="GP-PDE" evidence="2">
    <location>
        <begin position="30"/>
        <end position="326"/>
    </location>
</feature>
<dbReference type="Proteomes" id="UP000222106">
    <property type="component" value="Unassembled WGS sequence"/>
</dbReference>
<dbReference type="AlphaFoldDB" id="A0A2A9EHM1"/>
<dbReference type="SUPFAM" id="SSF51695">
    <property type="entry name" value="PLC-like phosphodiesterases"/>
    <property type="match status" value="1"/>
</dbReference>